<dbReference type="Pfam" id="PF11804">
    <property type="entry name" value="DUF3325"/>
    <property type="match status" value="1"/>
</dbReference>
<gene>
    <name evidence="2" type="ORF">RPR59_04885</name>
</gene>
<protein>
    <submittedName>
        <fullName evidence="2">DUF3325 family protein</fullName>
    </submittedName>
</protein>
<name>A0ABZ0BBD1_9SPHN</name>
<keyword evidence="3" id="KW-1185">Reference proteome</keyword>
<dbReference type="EMBL" id="CP135076">
    <property type="protein sequence ID" value="WNO54589.1"/>
    <property type="molecule type" value="Genomic_DNA"/>
</dbReference>
<sequence length="99" mass="10764">MPLLILLLQLGGFAALATAMRATPAPLRRATTPPRIRLARISGYGLITLSLLPVAMADWPAYRLMEWAGLGSLAGWMIMGGLTIARRRTVSRRPGRPAR</sequence>
<keyword evidence="1" id="KW-0812">Transmembrane</keyword>
<proteinExistence type="predicted"/>
<dbReference type="RefSeq" id="WP_313917248.1">
    <property type="nucleotide sequence ID" value="NZ_CP135076.1"/>
</dbReference>
<organism evidence="2 3">
    <name type="scientific">Stakelama saccharophila</name>
    <dbReference type="NCBI Taxonomy" id="3075605"/>
    <lineage>
        <taxon>Bacteria</taxon>
        <taxon>Pseudomonadati</taxon>
        <taxon>Pseudomonadota</taxon>
        <taxon>Alphaproteobacteria</taxon>
        <taxon>Sphingomonadales</taxon>
        <taxon>Sphingomonadaceae</taxon>
        <taxon>Stakelama</taxon>
    </lineage>
</organism>
<evidence type="ECO:0000313" key="2">
    <source>
        <dbReference type="EMBL" id="WNO54589.1"/>
    </source>
</evidence>
<feature type="transmembrane region" description="Helical" evidence="1">
    <location>
        <begin position="67"/>
        <end position="85"/>
    </location>
</feature>
<reference evidence="2 3" key="1">
    <citation type="submission" date="2023-09" db="EMBL/GenBank/DDBJ databases">
        <authorList>
            <person name="Rey-Velasco X."/>
        </authorList>
    </citation>
    <scope>NUCLEOTIDE SEQUENCE [LARGE SCALE GENOMIC DNA]</scope>
    <source>
        <strain evidence="2 3">W311</strain>
    </source>
</reference>
<dbReference type="InterPro" id="IPR021762">
    <property type="entry name" value="DUF3325"/>
</dbReference>
<evidence type="ECO:0000313" key="3">
    <source>
        <dbReference type="Proteomes" id="UP001302249"/>
    </source>
</evidence>
<keyword evidence="1" id="KW-1133">Transmembrane helix</keyword>
<keyword evidence="1" id="KW-0472">Membrane</keyword>
<accession>A0ABZ0BBD1</accession>
<dbReference type="Proteomes" id="UP001302249">
    <property type="component" value="Chromosome"/>
</dbReference>
<evidence type="ECO:0000256" key="1">
    <source>
        <dbReference type="SAM" id="Phobius"/>
    </source>
</evidence>